<comment type="caution">
    <text evidence="1">The sequence shown here is derived from an EMBL/GenBank/DDBJ whole genome shotgun (WGS) entry which is preliminary data.</text>
</comment>
<dbReference type="Proteomes" id="UP001162131">
    <property type="component" value="Unassembled WGS sequence"/>
</dbReference>
<dbReference type="EMBL" id="CAJZBQ010000057">
    <property type="protein sequence ID" value="CAG9334077.1"/>
    <property type="molecule type" value="Genomic_DNA"/>
</dbReference>
<proteinExistence type="predicted"/>
<name>A0AAU9KJ80_9CILI</name>
<evidence type="ECO:0000313" key="1">
    <source>
        <dbReference type="EMBL" id="CAG9334077.1"/>
    </source>
</evidence>
<gene>
    <name evidence="1" type="ORF">BSTOLATCC_MIC59879</name>
</gene>
<organism evidence="1 2">
    <name type="scientific">Blepharisma stoltei</name>
    <dbReference type="NCBI Taxonomy" id="1481888"/>
    <lineage>
        <taxon>Eukaryota</taxon>
        <taxon>Sar</taxon>
        <taxon>Alveolata</taxon>
        <taxon>Ciliophora</taxon>
        <taxon>Postciliodesmatophora</taxon>
        <taxon>Heterotrichea</taxon>
        <taxon>Heterotrichida</taxon>
        <taxon>Blepharismidae</taxon>
        <taxon>Blepharisma</taxon>
    </lineage>
</organism>
<accession>A0AAU9KJ80</accession>
<sequence length="197" mass="23020">MINQQNKKPFKAAFLSPNDVHHYWQDRVNTENSIRKRMLRTLADSYKGARSLSPDKTFQISISRSGRTAKVREEIFSSDLASLFTKKINLKEKDNSLANSPTKYSEIPKRNIKTTRHNNGEHIPNTINESKFVDYLDRFAKSSYFKPNQRQEDAPNIDDILDDIRTDPTIPYSRKVHLMQRALLQNKTSDISTLRYW</sequence>
<protein>
    <submittedName>
        <fullName evidence="1">Uncharacterized protein</fullName>
    </submittedName>
</protein>
<evidence type="ECO:0000313" key="2">
    <source>
        <dbReference type="Proteomes" id="UP001162131"/>
    </source>
</evidence>
<dbReference type="AlphaFoldDB" id="A0AAU9KJ80"/>
<keyword evidence="2" id="KW-1185">Reference proteome</keyword>
<reference evidence="1" key="1">
    <citation type="submission" date="2021-09" db="EMBL/GenBank/DDBJ databases">
        <authorList>
            <consortium name="AG Swart"/>
            <person name="Singh M."/>
            <person name="Singh A."/>
            <person name="Seah K."/>
            <person name="Emmerich C."/>
        </authorList>
    </citation>
    <scope>NUCLEOTIDE SEQUENCE</scope>
    <source>
        <strain evidence="1">ATCC30299</strain>
    </source>
</reference>